<protein>
    <recommendedName>
        <fullName evidence="3">DUF2804 domain-containing protein</fullName>
    </recommendedName>
</protein>
<evidence type="ECO:0008006" key="3">
    <source>
        <dbReference type="Google" id="ProtNLM"/>
    </source>
</evidence>
<dbReference type="STRING" id="137658.SAMN05216186_108188"/>
<dbReference type="OrthoDB" id="9134802at2"/>
<name>A0A1G9DAK0_9PSED</name>
<evidence type="ECO:0000313" key="2">
    <source>
        <dbReference type="Proteomes" id="UP000198706"/>
    </source>
</evidence>
<accession>A0A1G9DAK0</accession>
<dbReference type="Pfam" id="PF10974">
    <property type="entry name" value="DUF2804"/>
    <property type="match status" value="1"/>
</dbReference>
<evidence type="ECO:0000313" key="1">
    <source>
        <dbReference type="EMBL" id="SDK60909.1"/>
    </source>
</evidence>
<dbReference type="AlphaFoldDB" id="A0A1G9DAK0"/>
<dbReference type="RefSeq" id="WP_084336137.1">
    <property type="nucleotide sequence ID" value="NZ_CBKZNZ010000026.1"/>
</dbReference>
<reference evidence="1 2" key="1">
    <citation type="submission" date="2016-10" db="EMBL/GenBank/DDBJ databases">
        <authorList>
            <person name="de Groot N.N."/>
        </authorList>
    </citation>
    <scope>NUCLEOTIDE SEQUENCE [LARGE SCALE GENOMIC DNA]</scope>
    <source>
        <strain evidence="1 2">JCM 21544</strain>
    </source>
</reference>
<keyword evidence="2" id="KW-1185">Reference proteome</keyword>
<proteinExistence type="predicted"/>
<dbReference type="EMBL" id="FNFD01000008">
    <property type="protein sequence ID" value="SDK60909.1"/>
    <property type="molecule type" value="Genomic_DNA"/>
</dbReference>
<dbReference type="Proteomes" id="UP000198706">
    <property type="component" value="Unassembled WGS sequence"/>
</dbReference>
<gene>
    <name evidence="1" type="ORF">SAMN05216186_108188</name>
</gene>
<organism evidence="1 2">
    <name type="scientific">Pseudomonas indica</name>
    <dbReference type="NCBI Taxonomy" id="137658"/>
    <lineage>
        <taxon>Bacteria</taxon>
        <taxon>Pseudomonadati</taxon>
        <taxon>Pseudomonadota</taxon>
        <taxon>Gammaproteobacteria</taxon>
        <taxon>Pseudomonadales</taxon>
        <taxon>Pseudomonadaceae</taxon>
        <taxon>Pseudomonas</taxon>
    </lineage>
</organism>
<dbReference type="PANTHER" id="PTHR35868:SF3">
    <property type="entry name" value="DUF2804 DOMAIN-CONTAINING PROTEIN"/>
    <property type="match status" value="1"/>
</dbReference>
<dbReference type="PANTHER" id="PTHR35868">
    <property type="entry name" value="DUF2804 DOMAIN-CONTAINING PROTEIN-RELATED"/>
    <property type="match status" value="1"/>
</dbReference>
<sequence>MNSFAYPLVSPPSQPLCDARGKLCPKAVGWSARPHVHCALPGPIGRRKRWNHWCITTPHWMLALTVADFDYVGYGAAYFLDLETGQGAAHSQVRPFARGCWLPDTPIESHAFDHPRLQLKADEQPGRVRLTVAAPDIGSQPLQVSLDIQRPAHLDSVNLVVPFASGGFHATSRQLGLPASGSVQLGQKHYQCVPGQSFAALDFGRGVWPLHSHWTRAAFAAPGGIAGNFGSGWNDGSGLSENALWFGGELLPLDCPVEIERIPGSPLTCWRLTSPDERVDLIFTPRQRHHARPRFGLFHADTSQWFGHFDGTLRGPGGECVPVDGALGWLGATHARW</sequence>
<dbReference type="InterPro" id="IPR021243">
    <property type="entry name" value="DUF2804"/>
</dbReference>